<comment type="function">
    <text evidence="5">Responsible for synthesis of pseudouridine from uracil.</text>
</comment>
<accession>A0ABV3Y134</accession>
<name>A0ABV3Y134_9ACTN</name>
<evidence type="ECO:0000256" key="5">
    <source>
        <dbReference type="RuleBase" id="RU362028"/>
    </source>
</evidence>
<sequence>MNPLSIEVGDALLGERLDRAVSVVADVSRSVAGRTIELGLVLVNGEVKRSKSLRLALGDLLEVDMVPSTPVFHPSIELSILYFDEALLLVDKPAGLIVHANTLSDQTPTLASAVVMIDPGIATVGDEPALRPGIYQRLDKSTSGVMGVARTQEAFVSLKEQVGSHAMRRQYRALVEGELDEDEGVIDAPLGRDQRSRTRVAVIAEGRHAVTYFRVIERFDGYSYVELTLETGRTHQIRVHMSAIGHPLVGDRAYGGDPSLLEDRVFLHSHVLGLTHPVHGAFLQVTSPLPPELTAVLVKLADRSARA</sequence>
<dbReference type="PANTHER" id="PTHR21600">
    <property type="entry name" value="MITOCHONDRIAL RNA PSEUDOURIDINE SYNTHASE"/>
    <property type="match status" value="1"/>
</dbReference>
<dbReference type="SUPFAM" id="SSF55120">
    <property type="entry name" value="Pseudouridine synthase"/>
    <property type="match status" value="1"/>
</dbReference>
<reference evidence="7 8" key="1">
    <citation type="submission" date="2024-07" db="EMBL/GenBank/DDBJ databases">
        <title>Draft Genome Sequence of Ferrimicrobium acidiphilum Strain YE2023, Isolated from a Pulp of Bioleach Reactor.</title>
        <authorList>
            <person name="Elkina Y.A."/>
            <person name="Bulaeva A.G."/>
            <person name="Beletsky A.V."/>
            <person name="Mardanov A.V."/>
        </authorList>
    </citation>
    <scope>NUCLEOTIDE SEQUENCE [LARGE SCALE GENOMIC DNA]</scope>
    <source>
        <strain evidence="7 8">YE2023</strain>
    </source>
</reference>
<dbReference type="NCBIfam" id="TIGR00005">
    <property type="entry name" value="rluA_subfam"/>
    <property type="match status" value="1"/>
</dbReference>
<dbReference type="SUPFAM" id="SSF55174">
    <property type="entry name" value="Alpha-L RNA-binding motif"/>
    <property type="match status" value="1"/>
</dbReference>
<keyword evidence="8" id="KW-1185">Reference proteome</keyword>
<protein>
    <recommendedName>
        <fullName evidence="5">Pseudouridine synthase</fullName>
        <ecNumber evidence="5">5.4.99.-</ecNumber>
    </recommendedName>
</protein>
<dbReference type="InterPro" id="IPR002942">
    <property type="entry name" value="S4_RNA-bd"/>
</dbReference>
<dbReference type="Gene3D" id="3.30.2350.10">
    <property type="entry name" value="Pseudouridine synthase"/>
    <property type="match status" value="1"/>
</dbReference>
<evidence type="ECO:0000313" key="7">
    <source>
        <dbReference type="EMBL" id="MEX6429267.1"/>
    </source>
</evidence>
<evidence type="ECO:0000256" key="3">
    <source>
        <dbReference type="ARBA" id="ARBA00023235"/>
    </source>
</evidence>
<dbReference type="Pfam" id="PF00849">
    <property type="entry name" value="PseudoU_synth_2"/>
    <property type="match status" value="1"/>
</dbReference>
<dbReference type="EC" id="5.4.99.-" evidence="5"/>
<feature type="domain" description="RNA-binding S4" evidence="6">
    <location>
        <begin position="15"/>
        <end position="72"/>
    </location>
</feature>
<comment type="catalytic activity">
    <reaction evidence="1 5">
        <text>a uridine in RNA = a pseudouridine in RNA</text>
        <dbReference type="Rhea" id="RHEA:48348"/>
        <dbReference type="Rhea" id="RHEA-COMP:12068"/>
        <dbReference type="Rhea" id="RHEA-COMP:12069"/>
        <dbReference type="ChEBI" id="CHEBI:65314"/>
        <dbReference type="ChEBI" id="CHEBI:65315"/>
    </reaction>
</comment>
<evidence type="ECO:0000313" key="8">
    <source>
        <dbReference type="Proteomes" id="UP001560267"/>
    </source>
</evidence>
<dbReference type="CDD" id="cd02869">
    <property type="entry name" value="PseudoU_synth_RluA_like"/>
    <property type="match status" value="1"/>
</dbReference>
<dbReference type="SMART" id="SM00363">
    <property type="entry name" value="S4"/>
    <property type="match status" value="1"/>
</dbReference>
<dbReference type="CDD" id="cd00165">
    <property type="entry name" value="S4"/>
    <property type="match status" value="1"/>
</dbReference>
<dbReference type="PROSITE" id="PS50889">
    <property type="entry name" value="S4"/>
    <property type="match status" value="1"/>
</dbReference>
<dbReference type="Gene3D" id="3.10.290.10">
    <property type="entry name" value="RNA-binding S4 domain"/>
    <property type="match status" value="1"/>
</dbReference>
<dbReference type="InterPro" id="IPR050188">
    <property type="entry name" value="RluA_PseudoU_synthase"/>
</dbReference>
<dbReference type="InterPro" id="IPR006145">
    <property type="entry name" value="PsdUridine_synth_RsuA/RluA"/>
</dbReference>
<comment type="caution">
    <text evidence="7">The sequence shown here is derived from an EMBL/GenBank/DDBJ whole genome shotgun (WGS) entry which is preliminary data.</text>
</comment>
<dbReference type="Pfam" id="PF01479">
    <property type="entry name" value="S4"/>
    <property type="match status" value="1"/>
</dbReference>
<dbReference type="RefSeq" id="WP_369084366.1">
    <property type="nucleotide sequence ID" value="NZ_JBFSHR010000013.1"/>
</dbReference>
<proteinExistence type="inferred from homology"/>
<evidence type="ECO:0000259" key="6">
    <source>
        <dbReference type="SMART" id="SM00363"/>
    </source>
</evidence>
<dbReference type="PANTHER" id="PTHR21600:SF44">
    <property type="entry name" value="RIBOSOMAL LARGE SUBUNIT PSEUDOURIDINE SYNTHASE D"/>
    <property type="match status" value="1"/>
</dbReference>
<evidence type="ECO:0000256" key="1">
    <source>
        <dbReference type="ARBA" id="ARBA00000073"/>
    </source>
</evidence>
<comment type="similarity">
    <text evidence="2 5">Belongs to the pseudouridine synthase RluA family.</text>
</comment>
<evidence type="ECO:0000256" key="2">
    <source>
        <dbReference type="ARBA" id="ARBA00010876"/>
    </source>
</evidence>
<dbReference type="InterPro" id="IPR020103">
    <property type="entry name" value="PsdUridine_synth_cat_dom_sf"/>
</dbReference>
<keyword evidence="4" id="KW-0694">RNA-binding</keyword>
<dbReference type="InterPro" id="IPR006225">
    <property type="entry name" value="PsdUridine_synth_RluC/D"/>
</dbReference>
<evidence type="ECO:0000256" key="4">
    <source>
        <dbReference type="PROSITE-ProRule" id="PRU00182"/>
    </source>
</evidence>
<organism evidence="7 8">
    <name type="scientific">Ferrimicrobium acidiphilum</name>
    <dbReference type="NCBI Taxonomy" id="121039"/>
    <lineage>
        <taxon>Bacteria</taxon>
        <taxon>Bacillati</taxon>
        <taxon>Actinomycetota</taxon>
        <taxon>Acidimicrobiia</taxon>
        <taxon>Acidimicrobiales</taxon>
        <taxon>Acidimicrobiaceae</taxon>
        <taxon>Ferrimicrobium</taxon>
    </lineage>
</organism>
<gene>
    <name evidence="7" type="ORF">AB6A68_05370</name>
</gene>
<keyword evidence="3 5" id="KW-0413">Isomerase</keyword>
<dbReference type="Proteomes" id="UP001560267">
    <property type="component" value="Unassembled WGS sequence"/>
</dbReference>
<dbReference type="EMBL" id="JBFSHR010000013">
    <property type="protein sequence ID" value="MEX6429267.1"/>
    <property type="molecule type" value="Genomic_DNA"/>
</dbReference>
<dbReference type="InterPro" id="IPR036986">
    <property type="entry name" value="S4_RNA-bd_sf"/>
</dbReference>